<comment type="caution">
    <text evidence="6">The sequence shown here is derived from an EMBL/GenBank/DDBJ whole genome shotgun (WGS) entry which is preliminary data.</text>
</comment>
<evidence type="ECO:0000313" key="7">
    <source>
        <dbReference type="Proteomes" id="UP000007148"/>
    </source>
</evidence>
<comment type="similarity">
    <text evidence="1 4">Belongs to the glycosyl hydrolase 5 (cellulase A) family.</text>
</comment>
<organism evidence="6 7">
    <name type="scientific">Serendipita indica (strain DSM 11827)</name>
    <name type="common">Root endophyte fungus</name>
    <name type="synonym">Piriformospora indica</name>
    <dbReference type="NCBI Taxonomy" id="1109443"/>
    <lineage>
        <taxon>Eukaryota</taxon>
        <taxon>Fungi</taxon>
        <taxon>Dikarya</taxon>
        <taxon>Basidiomycota</taxon>
        <taxon>Agaricomycotina</taxon>
        <taxon>Agaricomycetes</taxon>
        <taxon>Sebacinales</taxon>
        <taxon>Serendipitaceae</taxon>
        <taxon>Serendipita</taxon>
    </lineage>
</organism>
<protein>
    <submittedName>
        <fullName evidence="6">Related to endoglucanase</fullName>
    </submittedName>
</protein>
<proteinExistence type="inferred from homology"/>
<dbReference type="PANTHER" id="PTHR31297">
    <property type="entry name" value="GLUCAN ENDO-1,6-BETA-GLUCOSIDASE B"/>
    <property type="match status" value="1"/>
</dbReference>
<dbReference type="Proteomes" id="UP000007148">
    <property type="component" value="Unassembled WGS sequence"/>
</dbReference>
<dbReference type="AlphaFoldDB" id="G4TN09"/>
<dbReference type="InterPro" id="IPR050386">
    <property type="entry name" value="Glycosyl_hydrolase_5"/>
</dbReference>
<feature type="domain" description="Glycoside hydrolase family 5" evidence="5">
    <location>
        <begin position="75"/>
        <end position="342"/>
    </location>
</feature>
<accession>G4TN09</accession>
<evidence type="ECO:0000259" key="5">
    <source>
        <dbReference type="Pfam" id="PF00150"/>
    </source>
</evidence>
<dbReference type="InParanoid" id="G4TN09"/>
<dbReference type="Pfam" id="PF00150">
    <property type="entry name" value="Cellulase"/>
    <property type="match status" value="1"/>
</dbReference>
<sequence length="479" mass="55881">MSAPAILKVKGDKIVDGEGNPVLLRGAGLGGWMNQENFITGYPGREFQIREALDDVLGPEKAAFYWDKFLEYFFTESDATFYKSLGLNAIRVAFNYRHFEDDMNPRVLKTEGFKYLDRVVDICAKAGIYTILDYHAAAGGQNTDWHSDNPTHVASFWVHKDFQDRTIWLWEQLAEHYKGNPWIAGYNILNEPTDPTHVRLQQWYDRCIKAIHAIDSEHIIFLDGNTFASDFSRFEGDLHERWPNCVYSVHDYNLYGFPNATEKYVSSDEQKARVRRGYLKKTAWMRERGLPIWNGEFGPVYARRQYDGEETDEINKSRYLLLKDQLDVYDQEQISWSIWLYKDIGFQGMVHVGLDTPYMKRFEAFLLKKYKLAVDAWGADTKSVKDTQDMLEKFIIDAIPDPSHRALYPAPVWTFSDRIGRLYRNIMLAEYMVREWAEHFRGLDEQQLDELAASFKFENCTKRDGLNAVLQEHHKVASK</sequence>
<dbReference type="OMA" id="EYMIPEW"/>
<dbReference type="InterPro" id="IPR001547">
    <property type="entry name" value="Glyco_hydro_5"/>
</dbReference>
<keyword evidence="7" id="KW-1185">Reference proteome</keyword>
<dbReference type="OrthoDB" id="1887033at2759"/>
<dbReference type="GO" id="GO:0005576">
    <property type="term" value="C:extracellular region"/>
    <property type="evidence" value="ECO:0007669"/>
    <property type="project" value="TreeGrafter"/>
</dbReference>
<evidence type="ECO:0000313" key="6">
    <source>
        <dbReference type="EMBL" id="CCA72702.1"/>
    </source>
</evidence>
<gene>
    <name evidence="6" type="ORF">PIIN_06639</name>
</gene>
<dbReference type="InterPro" id="IPR017853">
    <property type="entry name" value="GH"/>
</dbReference>
<dbReference type="GO" id="GO:0008422">
    <property type="term" value="F:beta-glucosidase activity"/>
    <property type="evidence" value="ECO:0007669"/>
    <property type="project" value="TreeGrafter"/>
</dbReference>
<dbReference type="EMBL" id="CAFZ01000178">
    <property type="protein sequence ID" value="CCA72702.1"/>
    <property type="molecule type" value="Genomic_DNA"/>
</dbReference>
<evidence type="ECO:0000256" key="1">
    <source>
        <dbReference type="ARBA" id="ARBA00005641"/>
    </source>
</evidence>
<dbReference type="GO" id="GO:0009251">
    <property type="term" value="P:glucan catabolic process"/>
    <property type="evidence" value="ECO:0007669"/>
    <property type="project" value="TreeGrafter"/>
</dbReference>
<dbReference type="PANTHER" id="PTHR31297:SF13">
    <property type="entry name" value="PUTATIVE-RELATED"/>
    <property type="match status" value="1"/>
</dbReference>
<reference evidence="6 7" key="1">
    <citation type="journal article" date="2011" name="PLoS Pathog.">
        <title>Endophytic Life Strategies Decoded by Genome and Transcriptome Analyses of the Mutualistic Root Symbiont Piriformospora indica.</title>
        <authorList>
            <person name="Zuccaro A."/>
            <person name="Lahrmann U."/>
            <person name="Guldener U."/>
            <person name="Langen G."/>
            <person name="Pfiffi S."/>
            <person name="Biedenkopf D."/>
            <person name="Wong P."/>
            <person name="Samans B."/>
            <person name="Grimm C."/>
            <person name="Basiewicz M."/>
            <person name="Murat C."/>
            <person name="Martin F."/>
            <person name="Kogel K.H."/>
        </authorList>
    </citation>
    <scope>NUCLEOTIDE SEQUENCE [LARGE SCALE GENOMIC DNA]</scope>
    <source>
        <strain evidence="6 7">DSM 11827</strain>
    </source>
</reference>
<evidence type="ECO:0000256" key="3">
    <source>
        <dbReference type="ARBA" id="ARBA00023295"/>
    </source>
</evidence>
<keyword evidence="3 4" id="KW-0326">Glycosidase</keyword>
<dbReference type="GO" id="GO:0009986">
    <property type="term" value="C:cell surface"/>
    <property type="evidence" value="ECO:0007669"/>
    <property type="project" value="TreeGrafter"/>
</dbReference>
<dbReference type="FunFam" id="3.20.20.80:FF:000130">
    <property type="entry name" value="Endoglucanase C"/>
    <property type="match status" value="1"/>
</dbReference>
<dbReference type="HOGENOM" id="CLU_031875_1_1_1"/>
<dbReference type="SUPFAM" id="SSF51445">
    <property type="entry name" value="(Trans)glycosidases"/>
    <property type="match status" value="1"/>
</dbReference>
<dbReference type="Gene3D" id="3.20.20.80">
    <property type="entry name" value="Glycosidases"/>
    <property type="match status" value="1"/>
</dbReference>
<dbReference type="eggNOG" id="ENOG502RDG8">
    <property type="taxonomic scope" value="Eukaryota"/>
</dbReference>
<dbReference type="STRING" id="1109443.G4TN09"/>
<evidence type="ECO:0000256" key="2">
    <source>
        <dbReference type="ARBA" id="ARBA00022801"/>
    </source>
</evidence>
<keyword evidence="2 4" id="KW-0378">Hydrolase</keyword>
<evidence type="ECO:0000256" key="4">
    <source>
        <dbReference type="RuleBase" id="RU361153"/>
    </source>
</evidence>
<name>G4TN09_SERID</name>